<dbReference type="Gene3D" id="3.40.50.300">
    <property type="entry name" value="P-loop containing nucleotide triphosphate hydrolases"/>
    <property type="match status" value="1"/>
</dbReference>
<dbReference type="Proteomes" id="UP001592528">
    <property type="component" value="Unassembled WGS sequence"/>
</dbReference>
<dbReference type="SUPFAM" id="SSF52540">
    <property type="entry name" value="P-loop containing nucleoside triphosphate hydrolases"/>
    <property type="match status" value="1"/>
</dbReference>
<organism evidence="2 3">
    <name type="scientific">Streptacidiphilus cavernicola</name>
    <dbReference type="NCBI Taxonomy" id="3342716"/>
    <lineage>
        <taxon>Bacteria</taxon>
        <taxon>Bacillati</taxon>
        <taxon>Actinomycetota</taxon>
        <taxon>Actinomycetes</taxon>
        <taxon>Kitasatosporales</taxon>
        <taxon>Streptomycetaceae</taxon>
        <taxon>Streptacidiphilus</taxon>
    </lineage>
</organism>
<name>A0ABV6UPN2_9ACTN</name>
<proteinExistence type="predicted"/>
<comment type="caution">
    <text evidence="2">The sequence shown here is derived from an EMBL/GenBank/DDBJ whole genome shotgun (WGS) entry which is preliminary data.</text>
</comment>
<protein>
    <submittedName>
        <fullName evidence="2">AAA family ATPase</fullName>
    </submittedName>
</protein>
<reference evidence="2 3" key="1">
    <citation type="submission" date="2024-09" db="EMBL/GenBank/DDBJ databases">
        <authorList>
            <person name="Lee S.D."/>
        </authorList>
    </citation>
    <scope>NUCLEOTIDE SEQUENCE [LARGE SCALE GENOMIC DNA]</scope>
    <source>
        <strain evidence="2 3">N1-5</strain>
    </source>
</reference>
<feature type="region of interest" description="Disordered" evidence="1">
    <location>
        <begin position="1"/>
        <end position="21"/>
    </location>
</feature>
<dbReference type="EMBL" id="JBHEZZ010000010">
    <property type="protein sequence ID" value="MFC1403410.1"/>
    <property type="molecule type" value="Genomic_DNA"/>
</dbReference>
<evidence type="ECO:0000313" key="2">
    <source>
        <dbReference type="EMBL" id="MFC1403410.1"/>
    </source>
</evidence>
<sequence length="188" mass="21002">MTASALPRAAPEKAQDDRPGDPILIVLRGPSAVGKTTLAKRIRAAYERRNLALVHQDVVRRELLREPDVPGGHNIDLIREITGFALGRGFHTVLEGILDAGRYGPMLTDLRAAHTGPQHWFYLHAPFETTVERHNTKPSADEIGVDLLRSWYRELDLLPAGLETVIGPENTVEQTLARILRTTRLMEH</sequence>
<gene>
    <name evidence="2" type="ORF">ACEZDJ_19155</name>
</gene>
<accession>A0ABV6UPN2</accession>
<dbReference type="RefSeq" id="WP_232242178.1">
    <property type="nucleotide sequence ID" value="NZ_JBHEZZ010000010.1"/>
</dbReference>
<keyword evidence="3" id="KW-1185">Reference proteome</keyword>
<dbReference type="InterPro" id="IPR027417">
    <property type="entry name" value="P-loop_NTPase"/>
</dbReference>
<evidence type="ECO:0000313" key="3">
    <source>
        <dbReference type="Proteomes" id="UP001592528"/>
    </source>
</evidence>
<feature type="compositionally biased region" description="Basic and acidic residues" evidence="1">
    <location>
        <begin position="10"/>
        <end position="20"/>
    </location>
</feature>
<evidence type="ECO:0000256" key="1">
    <source>
        <dbReference type="SAM" id="MobiDB-lite"/>
    </source>
</evidence>